<gene>
    <name evidence="1" type="ORF">MNB_SV-13-318</name>
</gene>
<protein>
    <submittedName>
        <fullName evidence="1">Leucine rich repeat variant</fullName>
    </submittedName>
</protein>
<dbReference type="EMBL" id="FPHM01000245">
    <property type="protein sequence ID" value="SFV71422.1"/>
    <property type="molecule type" value="Genomic_DNA"/>
</dbReference>
<sequence>MKIEEIIKNNQDGTVLFLGRVTNFTSEELSNFLEAQGMNYADKYIGQEVSLVVLSTMMTPLEEQTSYDLYDAKVPELRLAEFEEFYTKHIKPNTLMMSLKLSNDQERLKRLLKNSSFSDEVYLKLFKMYNWGNEGVYDNDENRDVTITFVERFYRPDGFRDPAMVYSPITLSNIARDAKSSDIIDAMLSMPNHEIKQSRKEDLRPKNLCEIVALNPNISYESIRYLLSFNDDRINSFLACNNAIRADAQKLIFEKADAVTKLMLTQNNSLDDTLFSELLKSEDEVVRSLLTFQKITNSRLKAILDANLDENVLVLLGENQQIDEVLEQLIGLNKILDQKLSANPLLSMEQLTLLYKKYGDEFILELSSNPRLDPKLLEEFYAKDNEDVIFNIAGNPSTPQKILDELGEKNIHKFNRGLAINPSTKLIYLEQFALDSELIMLMSKNKTYLASVNSAHVGMRSDDRY</sequence>
<proteinExistence type="predicted"/>
<dbReference type="AlphaFoldDB" id="A0A1W1D0I9"/>
<evidence type="ECO:0000313" key="1">
    <source>
        <dbReference type="EMBL" id="SFV71422.1"/>
    </source>
</evidence>
<organism evidence="1">
    <name type="scientific">hydrothermal vent metagenome</name>
    <dbReference type="NCBI Taxonomy" id="652676"/>
    <lineage>
        <taxon>unclassified sequences</taxon>
        <taxon>metagenomes</taxon>
        <taxon>ecological metagenomes</taxon>
    </lineage>
</organism>
<accession>A0A1W1D0I9</accession>
<reference evidence="1" key="1">
    <citation type="submission" date="2016-10" db="EMBL/GenBank/DDBJ databases">
        <authorList>
            <person name="de Groot N.N."/>
        </authorList>
    </citation>
    <scope>NUCLEOTIDE SEQUENCE</scope>
</reference>
<name>A0A1W1D0I9_9ZZZZ</name>